<dbReference type="SUPFAM" id="SSF81653">
    <property type="entry name" value="Calcium ATPase, transduction domain A"/>
    <property type="match status" value="1"/>
</dbReference>
<evidence type="ECO:0000259" key="13">
    <source>
        <dbReference type="PROSITE" id="PS50846"/>
    </source>
</evidence>
<dbReference type="Pfam" id="PF00122">
    <property type="entry name" value="E1-E2_ATPase"/>
    <property type="match status" value="1"/>
</dbReference>
<evidence type="ECO:0000256" key="1">
    <source>
        <dbReference type="ARBA" id="ARBA00004141"/>
    </source>
</evidence>
<feature type="compositionally biased region" description="Basic residues" evidence="11">
    <location>
        <begin position="809"/>
        <end position="838"/>
    </location>
</feature>
<evidence type="ECO:0000256" key="10">
    <source>
        <dbReference type="RuleBase" id="RU362081"/>
    </source>
</evidence>
<feature type="transmembrane region" description="Helical" evidence="10">
    <location>
        <begin position="355"/>
        <end position="374"/>
    </location>
</feature>
<evidence type="ECO:0000256" key="9">
    <source>
        <dbReference type="ARBA" id="ARBA00023136"/>
    </source>
</evidence>
<keyword evidence="3 10" id="KW-0812">Transmembrane</keyword>
<dbReference type="GO" id="GO:0016887">
    <property type="term" value="F:ATP hydrolysis activity"/>
    <property type="evidence" value="ECO:0007669"/>
    <property type="project" value="InterPro"/>
</dbReference>
<dbReference type="SFLD" id="SFLDF00027">
    <property type="entry name" value="p-type_atpase"/>
    <property type="match status" value="1"/>
</dbReference>
<dbReference type="Proteomes" id="UP001374584">
    <property type="component" value="Unassembled WGS sequence"/>
</dbReference>
<comment type="subcellular location">
    <subcellularLocation>
        <location evidence="1">Membrane</location>
        <topology evidence="1">Multi-pass membrane protein</topology>
    </subcellularLocation>
</comment>
<reference evidence="14 15" key="1">
    <citation type="submission" date="2024-01" db="EMBL/GenBank/DDBJ databases">
        <title>The genomes of 5 underutilized Papilionoideae crops provide insights into root nodulation and disease resistanc.</title>
        <authorList>
            <person name="Jiang F."/>
        </authorList>
    </citation>
    <scope>NUCLEOTIDE SEQUENCE [LARGE SCALE GENOMIC DNA]</scope>
    <source>
        <strain evidence="14">JINMINGXINNONG_FW02</strain>
        <tissue evidence="14">Leaves</tissue>
    </source>
</reference>
<name>A0AAN9M7S0_PHACN</name>
<feature type="compositionally biased region" description="Basic and acidic residues" evidence="11">
    <location>
        <begin position="967"/>
        <end position="988"/>
    </location>
</feature>
<dbReference type="InterPro" id="IPR036412">
    <property type="entry name" value="HAD-like_sf"/>
</dbReference>
<evidence type="ECO:0000256" key="6">
    <source>
        <dbReference type="ARBA" id="ARBA00022840"/>
    </source>
</evidence>
<dbReference type="InterPro" id="IPR051014">
    <property type="entry name" value="Cation_Transport_ATPase_IB"/>
</dbReference>
<evidence type="ECO:0000256" key="8">
    <source>
        <dbReference type="ARBA" id="ARBA00022989"/>
    </source>
</evidence>
<feature type="compositionally biased region" description="Low complexity" evidence="11">
    <location>
        <begin position="924"/>
        <end position="939"/>
    </location>
</feature>
<keyword evidence="8 10" id="KW-1133">Transmembrane helix</keyword>
<feature type="transmembrane region" description="Helical" evidence="10">
    <location>
        <begin position="693"/>
        <end position="712"/>
    </location>
</feature>
<dbReference type="InterPro" id="IPR018303">
    <property type="entry name" value="ATPase_P-typ_P_site"/>
</dbReference>
<evidence type="ECO:0000313" key="14">
    <source>
        <dbReference type="EMBL" id="KAK7347754.1"/>
    </source>
</evidence>
<dbReference type="PRINTS" id="PR00943">
    <property type="entry name" value="CUATPASE"/>
</dbReference>
<dbReference type="CDD" id="cd02079">
    <property type="entry name" value="P-type_ATPase_HM"/>
    <property type="match status" value="1"/>
</dbReference>
<dbReference type="InterPro" id="IPR023214">
    <property type="entry name" value="HAD_sf"/>
</dbReference>
<organism evidence="14 15">
    <name type="scientific">Phaseolus coccineus</name>
    <name type="common">Scarlet runner bean</name>
    <name type="synonym">Phaseolus multiflorus</name>
    <dbReference type="NCBI Taxonomy" id="3886"/>
    <lineage>
        <taxon>Eukaryota</taxon>
        <taxon>Viridiplantae</taxon>
        <taxon>Streptophyta</taxon>
        <taxon>Embryophyta</taxon>
        <taxon>Tracheophyta</taxon>
        <taxon>Spermatophyta</taxon>
        <taxon>Magnoliopsida</taxon>
        <taxon>eudicotyledons</taxon>
        <taxon>Gunneridae</taxon>
        <taxon>Pentapetalae</taxon>
        <taxon>rosids</taxon>
        <taxon>fabids</taxon>
        <taxon>Fabales</taxon>
        <taxon>Fabaceae</taxon>
        <taxon>Papilionoideae</taxon>
        <taxon>50 kb inversion clade</taxon>
        <taxon>NPAAA clade</taxon>
        <taxon>indigoferoid/millettioid clade</taxon>
        <taxon>Phaseoleae</taxon>
        <taxon>Phaseolus</taxon>
    </lineage>
</organism>
<evidence type="ECO:0000256" key="2">
    <source>
        <dbReference type="ARBA" id="ARBA00006024"/>
    </source>
</evidence>
<evidence type="ECO:0000256" key="11">
    <source>
        <dbReference type="SAM" id="MobiDB-lite"/>
    </source>
</evidence>
<dbReference type="InterPro" id="IPR023298">
    <property type="entry name" value="ATPase_P-typ_TM_dom_sf"/>
</dbReference>
<sequence length="1215" mass="134186">MLLIIVLFLSPIPLAPLHTPLASPPYSSSLSSQEGVFDQSFGILPVMEKSKKLQKSYFDVLGLCCSSEVPLIENILKPLEGIKEVSVIVPSRTVIVLHDTLAISQLQIVKALNQARLEANIRVHGDEKYKKRWPSPYSIASGVLLVVSLLTFVYHPFKYVALGAVAAGVYPIILKAIVSIRNRRIDISILMIIAVIGTIAMDDYLEAGTIVFLFSIAEWLESMASHKANAAMSSLMNISPQKAVIAETGEVVDADEVKVNTILAVKAGEVIPIDGVVLDGTCEVDEKTLTGESFPVAKQKDSTVWAGTINLNGYISVKTTALAEDCVVAKMTKLVEEAQNSKTSVQRLIDKFVKFYTPAVVIISILVAVIPIAVKSRNLKYWFHTALVVLVSGCPCALILSTPVATFCAYTRAATSGLLIKGGHHLETLAKIKVMAFDKTGTITKGDFVVTKFQSLSADIDLNTLLYWVSSVESKSSHPLASAIVDYGRSLSIEPEPEKVTEFENFPGEGISGKMEDRVIYIGNKKIAARAGSETVPILQGEIARGKTTGYIYLGATQVGLFSLSDVCRLGVQEAIERLKLLGIKTAMLTGDSESAAMQAQEQLGHSLELVHAELLPEDKVKIISEFKMEGPTAMIGDGINDAPALASADIGISMGISGSALASETGNIILMSNDIRKIPEAIKLARKTRWKVLENIILSITTKAAIIGLAIGGHPLVWAAVVADVGTCLLVILNSMLLLRRGHKHGGNFCRSSTKSHNHKSGCDGTHDHEHAHHQHQHCHDREHEHDHHHHHHHKHEHDHHQHEHEHDHHHHQHEHEHDHHHRQHEHDHDHHHHHSHKTENMSQPQKCGGSHVSSSHHHHHHHHLQHQHEHEHYEHHHHNQHEHHSCNQHDHQNHSHNQHDHQNHSLNQLDQHQHQHPQKCASSQTSSSTSPPCSSNSSLRGILNHCNTMKDHDLFKRSDEFHEHDHCHHGRCDKNEDEVQKHETENHGGSNSRSLIPNAEDNHAVGNCLGHKAHGTKHCHNQHVDRVAHDGVSHSSPHHPHLSCQKESQQHTNNHWHPILGCENLKDRKCSSVLHSNQDMHHKKSGCSPDFEKNETGEISVEIIVEHAELKPKHGYSSLAEKEKGCCEGCSDACENLPGVCGCEGSNEGEDSACCRNECSSKECKESPVVHVCLGWDKREFGGCCKSYMKECCGKLGDSRAGFVGGLSEIMTE</sequence>
<proteinExistence type="inferred from homology"/>
<feature type="compositionally biased region" description="Basic residues" evidence="11">
    <location>
        <begin position="856"/>
        <end position="867"/>
    </location>
</feature>
<dbReference type="GO" id="GO:0046872">
    <property type="term" value="F:metal ion binding"/>
    <property type="evidence" value="ECO:0007669"/>
    <property type="project" value="UniProtKB-KW"/>
</dbReference>
<keyword evidence="12" id="KW-0732">Signal</keyword>
<dbReference type="SUPFAM" id="SSF55008">
    <property type="entry name" value="HMA, heavy metal-associated domain"/>
    <property type="match status" value="1"/>
</dbReference>
<feature type="domain" description="HMA" evidence="13">
    <location>
        <begin position="54"/>
        <end position="120"/>
    </location>
</feature>
<feature type="region of interest" description="Disordered" evidence="11">
    <location>
        <begin position="749"/>
        <end position="939"/>
    </location>
</feature>
<dbReference type="PROSITE" id="PS01229">
    <property type="entry name" value="COF_2"/>
    <property type="match status" value="1"/>
</dbReference>
<dbReference type="EMBL" id="JAYMYR010000008">
    <property type="protein sequence ID" value="KAK7347754.1"/>
    <property type="molecule type" value="Genomic_DNA"/>
</dbReference>
<accession>A0AAN9M7S0</accession>
<feature type="chain" id="PRO_5042873597" description="HMA domain-containing protein" evidence="12">
    <location>
        <begin position="18"/>
        <end position="1215"/>
    </location>
</feature>
<dbReference type="NCBIfam" id="TIGR01525">
    <property type="entry name" value="ATPase-IB_hvy"/>
    <property type="match status" value="1"/>
</dbReference>
<keyword evidence="15" id="KW-1185">Reference proteome</keyword>
<keyword evidence="9 10" id="KW-0472">Membrane</keyword>
<dbReference type="InterPro" id="IPR001757">
    <property type="entry name" value="P_typ_ATPase"/>
</dbReference>
<dbReference type="PROSITE" id="PS00154">
    <property type="entry name" value="ATPASE_E1_E2"/>
    <property type="match status" value="1"/>
</dbReference>
<evidence type="ECO:0000256" key="3">
    <source>
        <dbReference type="ARBA" id="ARBA00022692"/>
    </source>
</evidence>
<dbReference type="Gene3D" id="3.40.1110.10">
    <property type="entry name" value="Calcium-transporting ATPase, cytoplasmic domain N"/>
    <property type="match status" value="1"/>
</dbReference>
<dbReference type="SUPFAM" id="SSF81665">
    <property type="entry name" value="Calcium ATPase, transmembrane domain M"/>
    <property type="match status" value="1"/>
</dbReference>
<dbReference type="NCBIfam" id="TIGR01512">
    <property type="entry name" value="ATPase-IB2_Cd"/>
    <property type="match status" value="1"/>
</dbReference>
<dbReference type="GO" id="GO:0005524">
    <property type="term" value="F:ATP binding"/>
    <property type="evidence" value="ECO:0007669"/>
    <property type="project" value="UniProtKB-UniRule"/>
</dbReference>
<keyword evidence="7" id="KW-1278">Translocase</keyword>
<comment type="caution">
    <text evidence="14">The sequence shown here is derived from an EMBL/GenBank/DDBJ whole genome shotgun (WGS) entry which is preliminary data.</text>
</comment>
<dbReference type="FunFam" id="3.30.70.100:FF:000022">
    <property type="entry name" value="Putative cadmium/zinc-transporting ATPase 3"/>
    <property type="match status" value="1"/>
</dbReference>
<evidence type="ECO:0000256" key="7">
    <source>
        <dbReference type="ARBA" id="ARBA00022967"/>
    </source>
</evidence>
<keyword evidence="4 10" id="KW-0479">Metal-binding</keyword>
<dbReference type="InterPro" id="IPR044492">
    <property type="entry name" value="P_typ_ATPase_HD_dom"/>
</dbReference>
<evidence type="ECO:0000256" key="12">
    <source>
        <dbReference type="SAM" id="SignalP"/>
    </source>
</evidence>
<dbReference type="InterPro" id="IPR059000">
    <property type="entry name" value="ATPase_P-type_domA"/>
</dbReference>
<feature type="compositionally biased region" description="Basic and acidic residues" evidence="11">
    <location>
        <begin position="762"/>
        <end position="772"/>
    </location>
</feature>
<feature type="transmembrane region" description="Helical" evidence="10">
    <location>
        <begin position="160"/>
        <end position="178"/>
    </location>
</feature>
<gene>
    <name evidence="14" type="ORF">VNO80_22293</name>
</gene>
<feature type="compositionally biased region" description="Basic and acidic residues" evidence="11">
    <location>
        <begin position="884"/>
        <end position="905"/>
    </location>
</feature>
<dbReference type="AlphaFoldDB" id="A0AAN9M7S0"/>
<dbReference type="SFLD" id="SFLDG00002">
    <property type="entry name" value="C1.7:_P-type_atpase_like"/>
    <property type="match status" value="1"/>
</dbReference>
<feature type="transmembrane region" description="Helical" evidence="10">
    <location>
        <begin position="718"/>
        <end position="740"/>
    </location>
</feature>
<dbReference type="Gene3D" id="3.40.50.1000">
    <property type="entry name" value="HAD superfamily/HAD-like"/>
    <property type="match status" value="1"/>
</dbReference>
<evidence type="ECO:0000256" key="5">
    <source>
        <dbReference type="ARBA" id="ARBA00022741"/>
    </source>
</evidence>
<feature type="compositionally biased region" description="Basic residues" evidence="11">
    <location>
        <begin position="788"/>
        <end position="799"/>
    </location>
</feature>
<feature type="signal peptide" evidence="12">
    <location>
        <begin position="1"/>
        <end position="17"/>
    </location>
</feature>
<dbReference type="SFLD" id="SFLDS00003">
    <property type="entry name" value="Haloacid_Dehalogenase"/>
    <property type="match status" value="1"/>
</dbReference>
<feature type="transmembrane region" description="Helical" evidence="10">
    <location>
        <begin position="137"/>
        <end position="154"/>
    </location>
</feature>
<dbReference type="GO" id="GO:0016020">
    <property type="term" value="C:membrane"/>
    <property type="evidence" value="ECO:0007669"/>
    <property type="project" value="UniProtKB-SubCell"/>
</dbReference>
<keyword evidence="6 10" id="KW-0067">ATP-binding</keyword>
<feature type="region of interest" description="Disordered" evidence="11">
    <location>
        <begin position="967"/>
        <end position="999"/>
    </location>
</feature>
<dbReference type="InterPro" id="IPR027256">
    <property type="entry name" value="P-typ_ATPase_IB"/>
</dbReference>
<dbReference type="InterPro" id="IPR008250">
    <property type="entry name" value="ATPase_P-typ_transduc_dom_A_sf"/>
</dbReference>
<dbReference type="PANTHER" id="PTHR48085:SF5">
    <property type="entry name" value="CADMIUM_ZINC-TRANSPORTING ATPASE HMA4-RELATED"/>
    <property type="match status" value="1"/>
</dbReference>
<evidence type="ECO:0000256" key="4">
    <source>
        <dbReference type="ARBA" id="ARBA00022723"/>
    </source>
</evidence>
<dbReference type="PRINTS" id="PR00119">
    <property type="entry name" value="CATATPASE"/>
</dbReference>
<evidence type="ECO:0000313" key="15">
    <source>
        <dbReference type="Proteomes" id="UP001374584"/>
    </source>
</evidence>
<dbReference type="Gene3D" id="2.70.150.10">
    <property type="entry name" value="Calcium-transporting ATPase, cytoplasmic transduction domain A"/>
    <property type="match status" value="1"/>
</dbReference>
<dbReference type="FunFam" id="3.40.1110.10:FF:000043">
    <property type="entry name" value="Putative cadmium/zinc-transporting ATPase 3"/>
    <property type="match status" value="1"/>
</dbReference>
<dbReference type="SUPFAM" id="SSF56784">
    <property type="entry name" value="HAD-like"/>
    <property type="match status" value="1"/>
</dbReference>
<dbReference type="InterPro" id="IPR006121">
    <property type="entry name" value="HMA_dom"/>
</dbReference>
<dbReference type="NCBIfam" id="TIGR01494">
    <property type="entry name" value="ATPase_P-type"/>
    <property type="match status" value="1"/>
</dbReference>
<dbReference type="Pfam" id="PF00702">
    <property type="entry name" value="Hydrolase"/>
    <property type="match status" value="1"/>
</dbReference>
<dbReference type="InterPro" id="IPR023299">
    <property type="entry name" value="ATPase_P-typ_cyto_dom_N"/>
</dbReference>
<comment type="similarity">
    <text evidence="2 10">Belongs to the cation transport ATPase (P-type) (TC 3.A.3) family. Type IB subfamily.</text>
</comment>
<dbReference type="InterPro" id="IPR036163">
    <property type="entry name" value="HMA_dom_sf"/>
</dbReference>
<dbReference type="GO" id="GO:0019829">
    <property type="term" value="F:ATPase-coupled monoatomic cation transmembrane transporter activity"/>
    <property type="evidence" value="ECO:0007669"/>
    <property type="project" value="InterPro"/>
</dbReference>
<protein>
    <recommendedName>
        <fullName evidence="13">HMA domain-containing protein</fullName>
    </recommendedName>
</protein>
<dbReference type="PANTHER" id="PTHR48085">
    <property type="entry name" value="CADMIUM/ZINC-TRANSPORTING ATPASE HMA2-RELATED"/>
    <property type="match status" value="1"/>
</dbReference>
<dbReference type="Gene3D" id="3.30.70.100">
    <property type="match status" value="1"/>
</dbReference>
<dbReference type="FunFam" id="2.70.150.10:FF:000002">
    <property type="entry name" value="Copper-transporting ATPase 1, putative"/>
    <property type="match status" value="1"/>
</dbReference>
<dbReference type="PROSITE" id="PS50846">
    <property type="entry name" value="HMA_2"/>
    <property type="match status" value="1"/>
</dbReference>
<feature type="transmembrane region" description="Helical" evidence="10">
    <location>
        <begin position="386"/>
        <end position="410"/>
    </location>
</feature>
<keyword evidence="5 10" id="KW-0547">Nucleotide-binding</keyword>